<dbReference type="AlphaFoldDB" id="A0A3M7ET22"/>
<reference evidence="2 3" key="1">
    <citation type="journal article" date="2018" name="BMC Genomics">
        <title>Genomic evidence for intraspecific hybridization in a clonal and extremely halotolerant yeast.</title>
        <authorList>
            <person name="Gostincar C."/>
            <person name="Stajich J.E."/>
            <person name="Zupancic J."/>
            <person name="Zalar P."/>
            <person name="Gunde-Cimerman N."/>
        </authorList>
    </citation>
    <scope>NUCLEOTIDE SEQUENCE [LARGE SCALE GENOMIC DNA]</scope>
    <source>
        <strain evidence="2 3">EXF-2682</strain>
    </source>
</reference>
<sequence length="88" mass="9325">MISTSPSETMTNIEESKTTTAKAGGVGGAQPDSKRRSSPMFASLQGYKRESNPEAFRARKESLSEASAPQGKLGAMWDSVMKGGNQAK</sequence>
<evidence type="ECO:0000256" key="1">
    <source>
        <dbReference type="SAM" id="MobiDB-lite"/>
    </source>
</evidence>
<organism evidence="2 3">
    <name type="scientific">Hortaea werneckii</name>
    <name type="common">Black yeast</name>
    <name type="synonym">Cladosporium werneckii</name>
    <dbReference type="NCBI Taxonomy" id="91943"/>
    <lineage>
        <taxon>Eukaryota</taxon>
        <taxon>Fungi</taxon>
        <taxon>Dikarya</taxon>
        <taxon>Ascomycota</taxon>
        <taxon>Pezizomycotina</taxon>
        <taxon>Dothideomycetes</taxon>
        <taxon>Dothideomycetidae</taxon>
        <taxon>Mycosphaerellales</taxon>
        <taxon>Teratosphaeriaceae</taxon>
        <taxon>Hortaea</taxon>
    </lineage>
</organism>
<dbReference type="OrthoDB" id="4158609at2759"/>
<dbReference type="EMBL" id="QWIP01000001">
    <property type="protein sequence ID" value="RMY79406.1"/>
    <property type="molecule type" value="Genomic_DNA"/>
</dbReference>
<feature type="compositionally biased region" description="Polar residues" evidence="1">
    <location>
        <begin position="1"/>
        <end position="13"/>
    </location>
</feature>
<evidence type="ECO:0000313" key="3">
    <source>
        <dbReference type="Proteomes" id="UP000269276"/>
    </source>
</evidence>
<feature type="compositionally biased region" description="Basic and acidic residues" evidence="1">
    <location>
        <begin position="47"/>
        <end position="63"/>
    </location>
</feature>
<accession>A0A3M7ET22</accession>
<comment type="caution">
    <text evidence="2">The sequence shown here is derived from an EMBL/GenBank/DDBJ whole genome shotgun (WGS) entry which is preliminary data.</text>
</comment>
<evidence type="ECO:0000313" key="2">
    <source>
        <dbReference type="EMBL" id="RMY79406.1"/>
    </source>
</evidence>
<name>A0A3M7ET22_HORWE</name>
<feature type="region of interest" description="Disordered" evidence="1">
    <location>
        <begin position="1"/>
        <end position="88"/>
    </location>
</feature>
<protein>
    <submittedName>
        <fullName evidence="2">Uncharacterized protein</fullName>
    </submittedName>
</protein>
<proteinExistence type="predicted"/>
<gene>
    <name evidence="2" type="ORF">D0863_00018</name>
</gene>
<dbReference type="Proteomes" id="UP000269276">
    <property type="component" value="Unassembled WGS sequence"/>
</dbReference>
<dbReference type="VEuPathDB" id="FungiDB:BTJ68_06520"/>